<accession>A0A427A7N6</accession>
<evidence type="ECO:0000313" key="1">
    <source>
        <dbReference type="EMBL" id="RRT72249.1"/>
    </source>
</evidence>
<protein>
    <submittedName>
        <fullName evidence="1">Uncharacterized protein</fullName>
    </submittedName>
</protein>
<evidence type="ECO:0000313" key="2">
    <source>
        <dbReference type="Proteomes" id="UP000287651"/>
    </source>
</evidence>
<comment type="caution">
    <text evidence="1">The sequence shown here is derived from an EMBL/GenBank/DDBJ whole genome shotgun (WGS) entry which is preliminary data.</text>
</comment>
<proteinExistence type="predicted"/>
<organism evidence="1 2">
    <name type="scientific">Ensete ventricosum</name>
    <name type="common">Abyssinian banana</name>
    <name type="synonym">Musa ensete</name>
    <dbReference type="NCBI Taxonomy" id="4639"/>
    <lineage>
        <taxon>Eukaryota</taxon>
        <taxon>Viridiplantae</taxon>
        <taxon>Streptophyta</taxon>
        <taxon>Embryophyta</taxon>
        <taxon>Tracheophyta</taxon>
        <taxon>Spermatophyta</taxon>
        <taxon>Magnoliopsida</taxon>
        <taxon>Liliopsida</taxon>
        <taxon>Zingiberales</taxon>
        <taxon>Musaceae</taxon>
        <taxon>Ensete</taxon>
    </lineage>
</organism>
<sequence length="114" mass="12926">MEIKILKEQKEGIHTSTIYRAITTVPSTSVLALPDRGKVFVIGADISGNDEEAQVQLMIARYRKIATHHHPDATVDDELQEYDAPTTRATRKPHEELQIRTQSHRVSALRTRLI</sequence>
<reference evidence="1 2" key="1">
    <citation type="journal article" date="2014" name="Agronomy (Basel)">
        <title>A Draft Genome Sequence for Ensete ventricosum, the Drought-Tolerant Tree Against Hunger.</title>
        <authorList>
            <person name="Harrison J."/>
            <person name="Moore K.A."/>
            <person name="Paszkiewicz K."/>
            <person name="Jones T."/>
            <person name="Grant M."/>
            <person name="Ambacheew D."/>
            <person name="Muzemil S."/>
            <person name="Studholme D.J."/>
        </authorList>
    </citation>
    <scope>NUCLEOTIDE SEQUENCE [LARGE SCALE GENOMIC DNA]</scope>
</reference>
<gene>
    <name evidence="1" type="ORF">B296_00014925</name>
</gene>
<dbReference type="AlphaFoldDB" id="A0A427A7N6"/>
<dbReference type="EMBL" id="AMZH03003460">
    <property type="protein sequence ID" value="RRT72249.1"/>
    <property type="molecule type" value="Genomic_DNA"/>
</dbReference>
<name>A0A427A7N6_ENSVE</name>
<dbReference type="Proteomes" id="UP000287651">
    <property type="component" value="Unassembled WGS sequence"/>
</dbReference>